<dbReference type="Proteomes" id="UP000326759">
    <property type="component" value="Unassembled WGS sequence"/>
</dbReference>
<name>A0A5N5SS80_9CRUS</name>
<feature type="region of interest" description="Disordered" evidence="1">
    <location>
        <begin position="1"/>
        <end position="76"/>
    </location>
</feature>
<feature type="compositionally biased region" description="Basic and acidic residues" evidence="1">
    <location>
        <begin position="393"/>
        <end position="442"/>
    </location>
</feature>
<dbReference type="AlphaFoldDB" id="A0A5N5SS80"/>
<reference evidence="2 3" key="1">
    <citation type="journal article" date="2019" name="PLoS Biol.">
        <title>Sex chromosomes control vertical transmission of feminizing Wolbachia symbionts in an isopod.</title>
        <authorList>
            <person name="Becking T."/>
            <person name="Chebbi M.A."/>
            <person name="Giraud I."/>
            <person name="Moumen B."/>
            <person name="Laverre T."/>
            <person name="Caubet Y."/>
            <person name="Peccoud J."/>
            <person name="Gilbert C."/>
            <person name="Cordaux R."/>
        </authorList>
    </citation>
    <scope>NUCLEOTIDE SEQUENCE [LARGE SCALE GENOMIC DNA]</scope>
    <source>
        <strain evidence="2">ANa2</strain>
        <tissue evidence="2">Whole body excluding digestive tract and cuticle</tissue>
    </source>
</reference>
<feature type="region of interest" description="Disordered" evidence="1">
    <location>
        <begin position="940"/>
        <end position="993"/>
    </location>
</feature>
<gene>
    <name evidence="2" type="ORF">Anas_05371</name>
</gene>
<feature type="compositionally biased region" description="Polar residues" evidence="1">
    <location>
        <begin position="831"/>
        <end position="862"/>
    </location>
</feature>
<proteinExistence type="predicted"/>
<feature type="compositionally biased region" description="Low complexity" evidence="1">
    <location>
        <begin position="758"/>
        <end position="810"/>
    </location>
</feature>
<comment type="caution">
    <text evidence="2">The sequence shown here is derived from an EMBL/GenBank/DDBJ whole genome shotgun (WGS) entry which is preliminary data.</text>
</comment>
<keyword evidence="3" id="KW-1185">Reference proteome</keyword>
<feature type="region of interest" description="Disordered" evidence="1">
    <location>
        <begin position="831"/>
        <end position="892"/>
    </location>
</feature>
<feature type="compositionally biased region" description="Low complexity" evidence="1">
    <location>
        <begin position="730"/>
        <end position="748"/>
    </location>
</feature>
<accession>A0A5N5SS80</accession>
<feature type="compositionally biased region" description="Basic and acidic residues" evidence="1">
    <location>
        <begin position="362"/>
        <end position="377"/>
    </location>
</feature>
<feature type="region of interest" description="Disordered" evidence="1">
    <location>
        <begin position="144"/>
        <end position="445"/>
    </location>
</feature>
<feature type="compositionally biased region" description="Basic and acidic residues" evidence="1">
    <location>
        <begin position="22"/>
        <end position="37"/>
    </location>
</feature>
<evidence type="ECO:0000256" key="1">
    <source>
        <dbReference type="SAM" id="MobiDB-lite"/>
    </source>
</evidence>
<feature type="compositionally biased region" description="Polar residues" evidence="1">
    <location>
        <begin position="940"/>
        <end position="952"/>
    </location>
</feature>
<evidence type="ECO:0000313" key="3">
    <source>
        <dbReference type="Proteomes" id="UP000326759"/>
    </source>
</evidence>
<dbReference type="EMBL" id="SEYY01020769">
    <property type="protein sequence ID" value="KAB7497033.1"/>
    <property type="molecule type" value="Genomic_DNA"/>
</dbReference>
<dbReference type="OrthoDB" id="6107953at2759"/>
<organism evidence="2 3">
    <name type="scientific">Armadillidium nasatum</name>
    <dbReference type="NCBI Taxonomy" id="96803"/>
    <lineage>
        <taxon>Eukaryota</taxon>
        <taxon>Metazoa</taxon>
        <taxon>Ecdysozoa</taxon>
        <taxon>Arthropoda</taxon>
        <taxon>Crustacea</taxon>
        <taxon>Multicrustacea</taxon>
        <taxon>Malacostraca</taxon>
        <taxon>Eumalacostraca</taxon>
        <taxon>Peracarida</taxon>
        <taxon>Isopoda</taxon>
        <taxon>Oniscidea</taxon>
        <taxon>Crinocheta</taxon>
        <taxon>Armadillidiidae</taxon>
        <taxon>Armadillidium</taxon>
    </lineage>
</organism>
<sequence length="1059" mass="116246">MPMSHTSRPKESESEIDTANNSEKKEKEGISTSDTKKPTPFPRYWVRVIEETQVTPSKNNQEEFQNDNNNEGRTPNLQCKKSKQILLLFVFNILGLVPSKAPPPVAIPAALAGAMMKEKKPFTYTPGGLNLAEIKSPRMQRRLQRNASMEGVRPSPLAQQPPQSPGTSAPAMIPHHGMIQVLPMPGMGMAPVVKPQPKEPPKPKRNVCGPAPPPPPFAISGESSIEHSPSATPLTTPASTPASSSGISSAATSALSSQSTAPISNSNSLETDEQLIKEKLEKAAEPGSNIPSPPPPPPSSTASHKRYSLPSLSSQQSSSPSRPESESLQSSISTFSSSNDASKSSNDLPPNEKENIVINTSKVEEKSESAIENEKKLTPINCDSSQGNQELSNETKENNKEISSSDHDQESKIVKLDCKSESRNKEESQSTEKIEPQTKLDNKVTVIENSNLSPKTETLSQPQTNHNHSKTFVQDNVQIQENASNQTQSSHEVFSPNSMPLEKSNFVNQKVLPKPLENRQNITSINIQQNQSTPPIDKRSPNAIPTERVNAGVENNKQSPKIQDNLHNTTSVTFQPFRTGVRMASPPTEVRRSQNSNFDRMTRQASLPADANSPQINANLGSIYVPPVSIYVPPVRQISSESPGQSKSAPQSAHCLSSSPTGLNKGPLPWMCGVKKEPSPPPEFLVYAQKAQDRIQRQRSLTQQDNNRQQIYNPKGNETKNLQQNGYFHPSTTYSPTNTITTKPTNNNEQYNWRLPAHQASLKNQQHQQQQQQQQAQQQKSQVSNFNQPQTQIGQQSQQTRFSQFSQQQSMTLPKNRPKERIIPIMMEESSLATTPSSIPMSGGTNTLPNKMNYQSYPQRQHSWSKPSSVPSSPMGVNAAFSPFDQDNHHPSSNALEALQQMQQNLAKLNCGPQIEASSEPRKYAGSQIPSRSFRMLQTMTDDVPSGGSSPFQEMLRRDESSQRGEDPNNSSKTLTNLSSSIHSPSITPSSSSASIALSDCEIGSRVAPSYTNTSDSHVYRHVTPKIISNSPSSERVVNSALCARRDAPSKIWQNDCIL</sequence>
<feature type="compositionally biased region" description="Low complexity" evidence="1">
    <location>
        <begin position="308"/>
        <end position="345"/>
    </location>
</feature>
<feature type="compositionally biased region" description="Low complexity" evidence="1">
    <location>
        <begin position="969"/>
        <end position="993"/>
    </location>
</feature>
<feature type="region of interest" description="Disordered" evidence="1">
    <location>
        <begin position="638"/>
        <end position="661"/>
    </location>
</feature>
<feature type="compositionally biased region" description="Low complexity" evidence="1">
    <location>
        <begin position="62"/>
        <end position="71"/>
    </location>
</feature>
<feature type="region of interest" description="Disordered" evidence="1">
    <location>
        <begin position="524"/>
        <end position="543"/>
    </location>
</feature>
<feature type="compositionally biased region" description="Low complexity" evidence="1">
    <location>
        <begin position="228"/>
        <end position="262"/>
    </location>
</feature>
<feature type="region of interest" description="Disordered" evidence="1">
    <location>
        <begin position="695"/>
        <end position="818"/>
    </location>
</feature>
<feature type="compositionally biased region" description="Basic and acidic residues" evidence="1">
    <location>
        <begin position="955"/>
        <end position="967"/>
    </location>
</feature>
<feature type="compositionally biased region" description="Polar residues" evidence="1">
    <location>
        <begin position="698"/>
        <end position="712"/>
    </location>
</feature>
<feature type="compositionally biased region" description="Low complexity" evidence="1">
    <location>
        <begin position="524"/>
        <end position="533"/>
    </location>
</feature>
<protein>
    <submittedName>
        <fullName evidence="2">Uncharacterized protein</fullName>
    </submittedName>
</protein>
<evidence type="ECO:0000313" key="2">
    <source>
        <dbReference type="EMBL" id="KAB7497033.1"/>
    </source>
</evidence>
<feature type="compositionally biased region" description="Low complexity" evidence="1">
    <location>
        <begin position="864"/>
        <end position="874"/>
    </location>
</feature>
<feature type="compositionally biased region" description="Polar residues" evidence="1">
    <location>
        <begin position="381"/>
        <end position="392"/>
    </location>
</feature>
<feature type="compositionally biased region" description="Basic and acidic residues" evidence="1">
    <location>
        <begin position="274"/>
        <end position="284"/>
    </location>
</feature>